<dbReference type="InterPro" id="IPR032675">
    <property type="entry name" value="LRR_dom_sf"/>
</dbReference>
<evidence type="ECO:0000313" key="7">
    <source>
        <dbReference type="Proteomes" id="UP001642464"/>
    </source>
</evidence>
<keyword evidence="5" id="KW-0812">Transmembrane</keyword>
<accession>A0ABP0IA38</accession>
<dbReference type="Proteomes" id="UP001642464">
    <property type="component" value="Unassembled WGS sequence"/>
</dbReference>
<comment type="caution">
    <text evidence="6">The sequence shown here is derived from an EMBL/GenBank/DDBJ whole genome shotgun (WGS) entry which is preliminary data.</text>
</comment>
<gene>
    <name evidence="6" type="ORF">SCF082_LOCUS6044</name>
</gene>
<evidence type="ECO:0000256" key="3">
    <source>
        <dbReference type="ARBA" id="ARBA00022737"/>
    </source>
</evidence>
<keyword evidence="7" id="KW-1185">Reference proteome</keyword>
<sequence>MELRPCTIGNASEGPERPPRPQQEESMDSEYELNCFEAFRQYCVNANIALVRPTFLEELCAAGGVWPRRQEAEQIPGALYKPGPHDEFSFIGISHCWESREHPDPFGYQLSTIVDAWHYWREAEPEKYEEGNIYFFIDYMSLPQFKRSAEEQKSFQRAMKHMHLFYANSGATFCKSVWRLGKLTPPSVKRRQICQGRTIPVYIVAEGKVVEVPLKRLKRSVDGKCGPSCDDHCRNLHANDIVYLGRGWCRAEYEWAKPNTVDISRQGVCLRRCCAQYHSWFYRFSLPWTPEAFQRNVSTNTLKFTHRSDIKPVIELQRKVFDQKVATLEKFECNWLPCHEVEDLLELLPLLGAVQEFWLTEAYVPHSQQLPLANALARRPALQKVLINSVRLEPPVVQVLADVPQLRTLRLFACGLGDAGAGAVAAGLTQHAALQEVWLECNGIGDLGAEALAKALESNHVLELLDLQLNHIRSSGAIALAEALRLRNEAMRRLVMRYNPMDAQGVQALRRAVAEKESLDVDHEGLERNAESSYCGWMFCVLLRVFVWIVVTIALCPMKCFVWRQRVSGCIGTRLCSHRAEARHEAVSDDSSVASMD</sequence>
<dbReference type="PANTHER" id="PTHR24113:SF12">
    <property type="entry name" value="RAN GTPASE-ACTIVATING PROTEIN 1"/>
    <property type="match status" value="1"/>
</dbReference>
<keyword evidence="5" id="KW-0472">Membrane</keyword>
<evidence type="ECO:0000256" key="4">
    <source>
        <dbReference type="SAM" id="MobiDB-lite"/>
    </source>
</evidence>
<keyword evidence="3" id="KW-0677">Repeat</keyword>
<feature type="compositionally biased region" description="Basic and acidic residues" evidence="4">
    <location>
        <begin position="14"/>
        <end position="23"/>
    </location>
</feature>
<dbReference type="EMBL" id="CAXAMM010003335">
    <property type="protein sequence ID" value="CAK8999447.1"/>
    <property type="molecule type" value="Genomic_DNA"/>
</dbReference>
<keyword evidence="1" id="KW-0343">GTPase activation</keyword>
<dbReference type="SMART" id="SM00368">
    <property type="entry name" value="LRR_RI"/>
    <property type="match status" value="4"/>
</dbReference>
<keyword evidence="5" id="KW-1133">Transmembrane helix</keyword>
<keyword evidence="2" id="KW-0433">Leucine-rich repeat</keyword>
<reference evidence="6 7" key="1">
    <citation type="submission" date="2024-02" db="EMBL/GenBank/DDBJ databases">
        <authorList>
            <person name="Chen Y."/>
            <person name="Shah S."/>
            <person name="Dougan E. K."/>
            <person name="Thang M."/>
            <person name="Chan C."/>
        </authorList>
    </citation>
    <scope>NUCLEOTIDE SEQUENCE [LARGE SCALE GENOMIC DNA]</scope>
</reference>
<dbReference type="PANTHER" id="PTHR24113">
    <property type="entry name" value="RAN GTPASE-ACTIVATING PROTEIN 1"/>
    <property type="match status" value="1"/>
</dbReference>
<organism evidence="6 7">
    <name type="scientific">Durusdinium trenchii</name>
    <dbReference type="NCBI Taxonomy" id="1381693"/>
    <lineage>
        <taxon>Eukaryota</taxon>
        <taxon>Sar</taxon>
        <taxon>Alveolata</taxon>
        <taxon>Dinophyceae</taxon>
        <taxon>Suessiales</taxon>
        <taxon>Symbiodiniaceae</taxon>
        <taxon>Durusdinium</taxon>
    </lineage>
</organism>
<dbReference type="Pfam" id="PF13516">
    <property type="entry name" value="LRR_6"/>
    <property type="match status" value="2"/>
</dbReference>
<evidence type="ECO:0000256" key="5">
    <source>
        <dbReference type="SAM" id="Phobius"/>
    </source>
</evidence>
<feature type="transmembrane region" description="Helical" evidence="5">
    <location>
        <begin position="536"/>
        <end position="556"/>
    </location>
</feature>
<evidence type="ECO:0000256" key="1">
    <source>
        <dbReference type="ARBA" id="ARBA00022468"/>
    </source>
</evidence>
<dbReference type="SUPFAM" id="SSF52047">
    <property type="entry name" value="RNI-like"/>
    <property type="match status" value="1"/>
</dbReference>
<dbReference type="Gene3D" id="3.80.10.10">
    <property type="entry name" value="Ribonuclease Inhibitor"/>
    <property type="match status" value="1"/>
</dbReference>
<evidence type="ECO:0000313" key="6">
    <source>
        <dbReference type="EMBL" id="CAK8999447.1"/>
    </source>
</evidence>
<evidence type="ECO:0000256" key="2">
    <source>
        <dbReference type="ARBA" id="ARBA00022614"/>
    </source>
</evidence>
<proteinExistence type="predicted"/>
<protein>
    <submittedName>
        <fullName evidence="6">LRR and CARD domains-containing protein 3 (Nucleotide-binding oligomerization domain protein 3</fullName>
    </submittedName>
</protein>
<feature type="region of interest" description="Disordered" evidence="4">
    <location>
        <begin position="1"/>
        <end position="27"/>
    </location>
</feature>
<name>A0ABP0IA38_9DINO</name>
<dbReference type="InterPro" id="IPR001611">
    <property type="entry name" value="Leu-rich_rpt"/>
</dbReference>
<dbReference type="InterPro" id="IPR027038">
    <property type="entry name" value="RanGap"/>
</dbReference>